<keyword evidence="2" id="KW-0472">Membrane</keyword>
<gene>
    <name evidence="3" type="ORF">PRZ48_006976</name>
</gene>
<name>A0ABR0EI40_ZASCE</name>
<reference evidence="3 4" key="1">
    <citation type="journal article" date="2023" name="G3 (Bethesda)">
        <title>A chromosome-level genome assembly of Zasmidium syzygii isolated from banana leaves.</title>
        <authorList>
            <person name="van Westerhoven A.C."/>
            <person name="Mehrabi R."/>
            <person name="Talebi R."/>
            <person name="Steentjes M.B.F."/>
            <person name="Corcolon B."/>
            <person name="Chong P.A."/>
            <person name="Kema G.H.J."/>
            <person name="Seidl M.F."/>
        </authorList>
    </citation>
    <scope>NUCLEOTIDE SEQUENCE [LARGE SCALE GENOMIC DNA]</scope>
    <source>
        <strain evidence="3 4">P124</strain>
    </source>
</reference>
<organism evidence="3 4">
    <name type="scientific">Zasmidium cellare</name>
    <name type="common">Wine cellar mold</name>
    <name type="synonym">Racodium cellare</name>
    <dbReference type="NCBI Taxonomy" id="395010"/>
    <lineage>
        <taxon>Eukaryota</taxon>
        <taxon>Fungi</taxon>
        <taxon>Dikarya</taxon>
        <taxon>Ascomycota</taxon>
        <taxon>Pezizomycotina</taxon>
        <taxon>Dothideomycetes</taxon>
        <taxon>Dothideomycetidae</taxon>
        <taxon>Mycosphaerellales</taxon>
        <taxon>Mycosphaerellaceae</taxon>
        <taxon>Zasmidium</taxon>
    </lineage>
</organism>
<feature type="region of interest" description="Disordered" evidence="1">
    <location>
        <begin position="514"/>
        <end position="533"/>
    </location>
</feature>
<feature type="transmembrane region" description="Helical" evidence="2">
    <location>
        <begin position="78"/>
        <end position="95"/>
    </location>
</feature>
<evidence type="ECO:0000256" key="1">
    <source>
        <dbReference type="SAM" id="MobiDB-lite"/>
    </source>
</evidence>
<comment type="caution">
    <text evidence="3">The sequence shown here is derived from an EMBL/GenBank/DDBJ whole genome shotgun (WGS) entry which is preliminary data.</text>
</comment>
<dbReference type="EMBL" id="JAXOVC010000005">
    <property type="protein sequence ID" value="KAK4501170.1"/>
    <property type="molecule type" value="Genomic_DNA"/>
</dbReference>
<evidence type="ECO:0000313" key="3">
    <source>
        <dbReference type="EMBL" id="KAK4501170.1"/>
    </source>
</evidence>
<accession>A0ABR0EI40</accession>
<proteinExistence type="predicted"/>
<keyword evidence="2" id="KW-0812">Transmembrane</keyword>
<dbReference type="Proteomes" id="UP001305779">
    <property type="component" value="Unassembled WGS sequence"/>
</dbReference>
<sequence>MDIYPRDMRRNSAADDTKTLATVYEGDEYFDPNPNLESDQPKITKLMSRSRTIEEHDFHHSFKKEDAIDAEQAPRRHNILFCLLFVCFFLAAMIGKHLQGRVMPVDYEPCQYGSSQKRGEDGGPREDLLSDCQNLSLWPEKLQPKSTTSYRKMKPRWETTYTNGSIPAISATGYATGTARATPVCASADGTKTGPVSFGDGSGATTWGPPETIQASNGPASFGTGAVSATAWGPPETIGTTFQTVPYPTRNVSDHAMGTAHATPVCTSANGIKVCNGPQPTGPVSLSTGAGATTWGPPETIETTFKTMLHPTGNISNHGANALYGPPFEPNTKGWRGECHAEPDRKVGDPESCWCFAAGTPQASRNITDAIKHACDYFSKNSLGPAGDDRKQVFASNFLYDDPKVDNHAGRILLKMEWWADANGNDINQRPGGPCLIFRPSWGMCTAAFQSLIEQCNVLGRPDYPNGYGGYGMDSCVMWTIDLDPSKQNVAMPPSIDGQHDYWMGVNPARASESSVSTYTWTPPPAKRTDLSG</sequence>
<keyword evidence="4" id="KW-1185">Reference proteome</keyword>
<evidence type="ECO:0000256" key="2">
    <source>
        <dbReference type="SAM" id="Phobius"/>
    </source>
</evidence>
<keyword evidence="2" id="KW-1133">Transmembrane helix</keyword>
<protein>
    <submittedName>
        <fullName evidence="3">Uncharacterized protein</fullName>
    </submittedName>
</protein>
<evidence type="ECO:0000313" key="4">
    <source>
        <dbReference type="Proteomes" id="UP001305779"/>
    </source>
</evidence>